<protein>
    <submittedName>
        <fullName evidence="6">Energy-coupling factor transporter transmembrane protein EcfT</fullName>
    </submittedName>
</protein>
<dbReference type="CDD" id="cd16914">
    <property type="entry name" value="EcfT"/>
    <property type="match status" value="1"/>
</dbReference>
<sequence>MNPSLKLLLLCLLTIEITIIPNLIANLCLIVGSLILLMINHINYKKLCYFTIVPLSACISVFFTIYFYAPGHNLTYALTLISRIYAFALSGAYFATSTDNYTLAKSLEQNAHLPSKFAYGSLAAFNLLPKIYEEVKRIRIAGQMRGLFLSFWSPKLYFKAIISAMTWADSLSQGMASHGYCEEKSRSVIIPILVTKKDWLLFFSILLLFQPILFIFHI</sequence>
<keyword evidence="3 5" id="KW-1133">Transmembrane helix</keyword>
<feature type="transmembrane region" description="Helical" evidence="5">
    <location>
        <begin position="199"/>
        <end position="216"/>
    </location>
</feature>
<reference evidence="6 7" key="1">
    <citation type="submission" date="2020-02" db="EMBL/GenBank/DDBJ databases">
        <title>Complete genome sequences of six Lactobacillus iners strains isolated from the human vagina.</title>
        <authorList>
            <person name="France M.T."/>
            <person name="Rutt L."/>
            <person name="Narina S."/>
            <person name="Arbaugh S."/>
            <person name="Humphrys M.S."/>
            <person name="Ma B."/>
            <person name="Hayward M.R."/>
            <person name="Relman D."/>
            <person name="Kwon D.S."/>
            <person name="Ravel J."/>
        </authorList>
    </citation>
    <scope>NUCLEOTIDE SEQUENCE [LARGE SCALE GENOMIC DNA]</scope>
    <source>
        <strain evidence="6 7">C0210C1</strain>
    </source>
</reference>
<dbReference type="RefSeq" id="WP_006733271.1">
    <property type="nucleotide sequence ID" value="NZ_CP049228.1"/>
</dbReference>
<evidence type="ECO:0000256" key="4">
    <source>
        <dbReference type="ARBA" id="ARBA00023136"/>
    </source>
</evidence>
<name>A0A6G7BAQ0_9LACO</name>
<keyword evidence="2 5" id="KW-0812">Transmembrane</keyword>
<dbReference type="Proteomes" id="UP000501676">
    <property type="component" value="Chromosome"/>
</dbReference>
<gene>
    <name evidence="6" type="ORF">G6Z83_06710</name>
</gene>
<feature type="transmembrane region" description="Helical" evidence="5">
    <location>
        <begin position="74"/>
        <end position="95"/>
    </location>
</feature>
<dbReference type="EMBL" id="CP049228">
    <property type="protein sequence ID" value="QIH24356.1"/>
    <property type="molecule type" value="Genomic_DNA"/>
</dbReference>
<evidence type="ECO:0000256" key="1">
    <source>
        <dbReference type="ARBA" id="ARBA00004141"/>
    </source>
</evidence>
<feature type="transmembrane region" description="Helical" evidence="5">
    <location>
        <begin position="146"/>
        <end position="168"/>
    </location>
</feature>
<dbReference type="Pfam" id="PF02361">
    <property type="entry name" value="CbiQ"/>
    <property type="match status" value="1"/>
</dbReference>
<feature type="transmembrane region" description="Helical" evidence="5">
    <location>
        <begin position="20"/>
        <end position="40"/>
    </location>
</feature>
<evidence type="ECO:0000256" key="2">
    <source>
        <dbReference type="ARBA" id="ARBA00022692"/>
    </source>
</evidence>
<accession>A0A6G7BAQ0</accession>
<organism evidence="6 7">
    <name type="scientific">Lactobacillus iners</name>
    <dbReference type="NCBI Taxonomy" id="147802"/>
    <lineage>
        <taxon>Bacteria</taxon>
        <taxon>Bacillati</taxon>
        <taxon>Bacillota</taxon>
        <taxon>Bacilli</taxon>
        <taxon>Lactobacillales</taxon>
        <taxon>Lactobacillaceae</taxon>
        <taxon>Lactobacillus</taxon>
    </lineage>
</organism>
<evidence type="ECO:0000256" key="5">
    <source>
        <dbReference type="SAM" id="Phobius"/>
    </source>
</evidence>
<dbReference type="GO" id="GO:0005886">
    <property type="term" value="C:plasma membrane"/>
    <property type="evidence" value="ECO:0007669"/>
    <property type="project" value="UniProtKB-ARBA"/>
</dbReference>
<evidence type="ECO:0000256" key="3">
    <source>
        <dbReference type="ARBA" id="ARBA00022989"/>
    </source>
</evidence>
<dbReference type="AlphaFoldDB" id="A0A6G7BAQ0"/>
<dbReference type="InterPro" id="IPR003339">
    <property type="entry name" value="ABC/ECF_trnsptr_transmembrane"/>
</dbReference>
<evidence type="ECO:0000313" key="6">
    <source>
        <dbReference type="EMBL" id="QIH24356.1"/>
    </source>
</evidence>
<evidence type="ECO:0000313" key="7">
    <source>
        <dbReference type="Proteomes" id="UP000501676"/>
    </source>
</evidence>
<feature type="transmembrane region" description="Helical" evidence="5">
    <location>
        <begin position="47"/>
        <end position="68"/>
    </location>
</feature>
<proteinExistence type="predicted"/>
<comment type="subcellular location">
    <subcellularLocation>
        <location evidence="1">Membrane</location>
        <topology evidence="1">Multi-pass membrane protein</topology>
    </subcellularLocation>
</comment>
<keyword evidence="4 5" id="KW-0472">Membrane</keyword>